<proteinExistence type="predicted"/>
<evidence type="ECO:0000313" key="1">
    <source>
        <dbReference type="EMBL" id="QRI55357.1"/>
    </source>
</evidence>
<accession>A0ABD7CPN2</accession>
<dbReference type="AlphaFoldDB" id="A0ABD7CPN2"/>
<reference evidence="1 2" key="1">
    <citation type="journal article" date="2014" name="J. Infect. Dis.">
        <title>Molecular characterization of a novel botulinum neurotoxin type H gene.</title>
        <authorList>
            <person name="Dover N."/>
            <person name="Barash J.R."/>
            <person name="Hill K.K."/>
            <person name="Xie G."/>
            <person name="Arnon S.S."/>
        </authorList>
    </citation>
    <scope>NUCLEOTIDE SEQUENCE [LARGE SCALE GENOMIC DNA]</scope>
    <source>
        <strain evidence="1 2">IBCA10-7060</strain>
    </source>
</reference>
<gene>
    <name evidence="1" type="ORF">JQS73_03035</name>
</gene>
<sequence>MQEDDDFFLLKLYKLFDEYALSIIGRREVLEKVCDVLPSNLFDCPIYSELEEQLINKELLL</sequence>
<name>A0ABD7CPN2_CLOBO</name>
<dbReference type="Proteomes" id="UP000663464">
    <property type="component" value="Chromosome"/>
</dbReference>
<evidence type="ECO:0000313" key="2">
    <source>
        <dbReference type="Proteomes" id="UP000663464"/>
    </source>
</evidence>
<dbReference type="EMBL" id="CP069280">
    <property type="protein sequence ID" value="QRI55357.1"/>
    <property type="molecule type" value="Genomic_DNA"/>
</dbReference>
<protein>
    <submittedName>
        <fullName evidence="1">Uncharacterized protein</fullName>
    </submittedName>
</protein>
<organism evidence="1 2">
    <name type="scientific">Clostridium botulinum</name>
    <dbReference type="NCBI Taxonomy" id="1491"/>
    <lineage>
        <taxon>Bacteria</taxon>
        <taxon>Bacillati</taxon>
        <taxon>Bacillota</taxon>
        <taxon>Clostridia</taxon>
        <taxon>Eubacteriales</taxon>
        <taxon>Clostridiaceae</taxon>
        <taxon>Clostridium</taxon>
    </lineage>
</organism>